<dbReference type="GeneID" id="49384410"/>
<organism evidence="1 2">
    <name type="scientific">Streptomyces lavendulae subsp. lavendulae</name>
    <dbReference type="NCBI Taxonomy" id="58340"/>
    <lineage>
        <taxon>Bacteria</taxon>
        <taxon>Bacillati</taxon>
        <taxon>Actinomycetota</taxon>
        <taxon>Actinomycetes</taxon>
        <taxon>Kitasatosporales</taxon>
        <taxon>Streptomycetaceae</taxon>
        <taxon>Streptomyces</taxon>
    </lineage>
</organism>
<dbReference type="RefSeq" id="WP_037689173.1">
    <property type="nucleotide sequence ID" value="NZ_CP024985.1"/>
</dbReference>
<dbReference type="Proteomes" id="UP000231791">
    <property type="component" value="Chromosome"/>
</dbReference>
<accession>A0A2K8PEN0</accession>
<proteinExistence type="predicted"/>
<dbReference type="OrthoDB" id="3617561at2"/>
<gene>
    <name evidence="1" type="ORF">SLAV_16830</name>
</gene>
<dbReference type="EMBL" id="CP024985">
    <property type="protein sequence ID" value="ATZ25216.1"/>
    <property type="molecule type" value="Genomic_DNA"/>
</dbReference>
<dbReference type="AlphaFoldDB" id="A0A2K8PEN0"/>
<dbReference type="KEGG" id="slx:SLAV_16830"/>
<evidence type="ECO:0000313" key="2">
    <source>
        <dbReference type="Proteomes" id="UP000231791"/>
    </source>
</evidence>
<reference evidence="1 2" key="1">
    <citation type="submission" date="2017-11" db="EMBL/GenBank/DDBJ databases">
        <title>Complete genome sequence of Streptomyces lavendulae subsp. lavendulae CCM 3239 (formerly 'Streptomyces aureofaciens CCM 3239'), the producer of the angucycline-type antibiotic auricin.</title>
        <authorList>
            <person name="Busche T."/>
            <person name="Novakova R."/>
            <person name="Al'Dilaimi A."/>
            <person name="Homerova D."/>
            <person name="Feckova L."/>
            <person name="Rezuchova B."/>
            <person name="Mingyar E."/>
            <person name="Csolleiova D."/>
            <person name="Bekeova C."/>
            <person name="Winkler A."/>
            <person name="Sevcikova B."/>
            <person name="Kalinowski J."/>
            <person name="Kormanec J."/>
            <person name="Ruckert C."/>
        </authorList>
    </citation>
    <scope>NUCLEOTIDE SEQUENCE [LARGE SCALE GENOMIC DNA]</scope>
    <source>
        <strain evidence="1 2">CCM 3239</strain>
    </source>
</reference>
<evidence type="ECO:0000313" key="1">
    <source>
        <dbReference type="EMBL" id="ATZ25216.1"/>
    </source>
</evidence>
<protein>
    <submittedName>
        <fullName evidence="1">Uncharacterized protein</fullName>
    </submittedName>
</protein>
<keyword evidence="2" id="KW-1185">Reference proteome</keyword>
<name>A0A2K8PEN0_STRLA</name>
<sequence>MTSRPDPTLFAALHGELAPHPAPPGGGADAYGLFLARSSALGWLDTLWGMNDAGRDPAPGSRAAWFQVAPLGGAVPVQPFLACAGEVVARLGTLRLDALRLLLPLPRGGGPAGGAVLGLLQEAGWFAGGAEGAAVPVRVTLDSGAAADGAALPGAVPALLPWLRGFKQTVFDCASVTAGEPDEAGAADAAYGPAPVDALWGGPARHRIVVTGGLAEWSLDALGWLAAFLAEGVAAQGVSGPLLLTATASSA</sequence>